<name>A0AAV7KWA0_PLEWA</name>
<comment type="caution">
    <text evidence="2">The sequence shown here is derived from an EMBL/GenBank/DDBJ whole genome shotgun (WGS) entry which is preliminary data.</text>
</comment>
<reference evidence="2" key="1">
    <citation type="journal article" date="2022" name="bioRxiv">
        <title>Sequencing and chromosome-scale assembly of the giantPleurodeles waltlgenome.</title>
        <authorList>
            <person name="Brown T."/>
            <person name="Elewa A."/>
            <person name="Iarovenko S."/>
            <person name="Subramanian E."/>
            <person name="Araus A.J."/>
            <person name="Petzold A."/>
            <person name="Susuki M."/>
            <person name="Suzuki K.-i.T."/>
            <person name="Hayashi T."/>
            <person name="Toyoda A."/>
            <person name="Oliveira C."/>
            <person name="Osipova E."/>
            <person name="Leigh N.D."/>
            <person name="Simon A."/>
            <person name="Yun M.H."/>
        </authorList>
    </citation>
    <scope>NUCLEOTIDE SEQUENCE</scope>
    <source>
        <strain evidence="2">20211129_DDA</strain>
        <tissue evidence="2">Liver</tissue>
    </source>
</reference>
<gene>
    <name evidence="2" type="ORF">NDU88_002739</name>
</gene>
<evidence type="ECO:0000256" key="1">
    <source>
        <dbReference type="SAM" id="MobiDB-lite"/>
    </source>
</evidence>
<evidence type="ECO:0000313" key="3">
    <source>
        <dbReference type="Proteomes" id="UP001066276"/>
    </source>
</evidence>
<organism evidence="2 3">
    <name type="scientific">Pleurodeles waltl</name>
    <name type="common">Iberian ribbed newt</name>
    <dbReference type="NCBI Taxonomy" id="8319"/>
    <lineage>
        <taxon>Eukaryota</taxon>
        <taxon>Metazoa</taxon>
        <taxon>Chordata</taxon>
        <taxon>Craniata</taxon>
        <taxon>Vertebrata</taxon>
        <taxon>Euteleostomi</taxon>
        <taxon>Amphibia</taxon>
        <taxon>Batrachia</taxon>
        <taxon>Caudata</taxon>
        <taxon>Salamandroidea</taxon>
        <taxon>Salamandridae</taxon>
        <taxon>Pleurodelinae</taxon>
        <taxon>Pleurodeles</taxon>
    </lineage>
</organism>
<proteinExistence type="predicted"/>
<dbReference type="AlphaFoldDB" id="A0AAV7KWA0"/>
<evidence type="ECO:0000313" key="2">
    <source>
        <dbReference type="EMBL" id="KAJ1082574.1"/>
    </source>
</evidence>
<dbReference type="EMBL" id="JANPWB010000016">
    <property type="protein sequence ID" value="KAJ1082574.1"/>
    <property type="molecule type" value="Genomic_DNA"/>
</dbReference>
<sequence length="139" mass="15350">MALDSSDWRCSCVSEESNYRYRGNQGAGACPMTPDFRIPGGGCKSGKQTTEEGRGERRRRRGAQTDGGRRSGTTRKKAWELRRSQGDSGTRARGKRRGDAQTLPHPRRGTAEQGFLKDSVVKPRRPGTEGRRAGTVRRG</sequence>
<keyword evidence="3" id="KW-1185">Reference proteome</keyword>
<feature type="region of interest" description="Disordered" evidence="1">
    <location>
        <begin position="21"/>
        <end position="139"/>
    </location>
</feature>
<accession>A0AAV7KWA0</accession>
<protein>
    <submittedName>
        <fullName evidence="2">Uncharacterized protein</fullName>
    </submittedName>
</protein>
<dbReference type="Proteomes" id="UP001066276">
    <property type="component" value="Chromosome 12"/>
</dbReference>